<dbReference type="SUPFAM" id="SSF48350">
    <property type="entry name" value="GTPase activation domain, GAP"/>
    <property type="match status" value="1"/>
</dbReference>
<dbReference type="AlphaFoldDB" id="A0A8C3FW30"/>
<feature type="region of interest" description="Disordered" evidence="14">
    <location>
        <begin position="313"/>
        <end position="337"/>
    </location>
</feature>
<dbReference type="Ensembl" id="ENSCPBT00000017387.1">
    <property type="protein sequence ID" value="ENSCPBP00000014646.1"/>
    <property type="gene ID" value="ENSCPBG00000010886.1"/>
</dbReference>
<dbReference type="InterPro" id="IPR023393">
    <property type="entry name" value="START-like_dom_sf"/>
</dbReference>
<keyword evidence="4" id="KW-0343">GTPase activation</keyword>
<dbReference type="GO" id="GO:0005811">
    <property type="term" value="C:lipid droplet"/>
    <property type="evidence" value="ECO:0007669"/>
    <property type="project" value="UniProtKB-SubCell"/>
</dbReference>
<evidence type="ECO:0000256" key="10">
    <source>
        <dbReference type="ARBA" id="ARBA00023136"/>
    </source>
</evidence>
<evidence type="ECO:0000256" key="14">
    <source>
        <dbReference type="SAM" id="MobiDB-lite"/>
    </source>
</evidence>
<dbReference type="GeneID" id="101935180"/>
<dbReference type="SMART" id="SM00324">
    <property type="entry name" value="RhoGAP"/>
    <property type="match status" value="1"/>
</dbReference>
<dbReference type="Gene3D" id="1.10.287.2070">
    <property type="match status" value="1"/>
</dbReference>
<keyword evidence="8" id="KW-0007">Acetylation</keyword>
<dbReference type="Proteomes" id="UP000694380">
    <property type="component" value="Unplaced"/>
</dbReference>
<keyword evidence="6" id="KW-0597">Phosphoprotein</keyword>
<feature type="region of interest" description="Disordered" evidence="14">
    <location>
        <begin position="147"/>
        <end position="188"/>
    </location>
</feature>
<dbReference type="GO" id="GO:0008289">
    <property type="term" value="F:lipid binding"/>
    <property type="evidence" value="ECO:0007669"/>
    <property type="project" value="InterPro"/>
</dbReference>
<name>A0A8C3FW30_CHRPI</name>
<dbReference type="CDD" id="cd04375">
    <property type="entry name" value="RhoGAP_DLC1"/>
    <property type="match status" value="1"/>
</dbReference>
<evidence type="ECO:0000256" key="8">
    <source>
        <dbReference type="ARBA" id="ARBA00022990"/>
    </source>
</evidence>
<dbReference type="OMA" id="EHIKDST"/>
<dbReference type="InterPro" id="IPR001660">
    <property type="entry name" value="SAM"/>
</dbReference>
<evidence type="ECO:0000256" key="9">
    <source>
        <dbReference type="ARBA" id="ARBA00023128"/>
    </source>
</evidence>
<evidence type="ECO:0000256" key="13">
    <source>
        <dbReference type="ARBA" id="ARBA00076865"/>
    </source>
</evidence>
<dbReference type="PROSITE" id="PS50238">
    <property type="entry name" value="RHOGAP"/>
    <property type="match status" value="1"/>
</dbReference>
<dbReference type="GO" id="GO:0030036">
    <property type="term" value="P:actin cytoskeleton organization"/>
    <property type="evidence" value="ECO:0007669"/>
    <property type="project" value="TreeGrafter"/>
</dbReference>
<proteinExistence type="predicted"/>
<keyword evidence="9" id="KW-0496">Mitochondrion</keyword>
<evidence type="ECO:0000256" key="2">
    <source>
        <dbReference type="ARBA" id="ARBA00004496"/>
    </source>
</evidence>
<dbReference type="InterPro" id="IPR002913">
    <property type="entry name" value="START_lipid-bd_dom"/>
</dbReference>
<accession>A0A8C3FW30</accession>
<evidence type="ECO:0000313" key="17">
    <source>
        <dbReference type="Ensembl" id="ENSCPBP00000014654.1"/>
    </source>
</evidence>
<evidence type="ECO:0000259" key="16">
    <source>
        <dbReference type="PROSITE" id="PS50848"/>
    </source>
</evidence>
<comment type="subcellular location">
    <subcellularLocation>
        <location evidence="2">Cytoplasm</location>
    </subcellularLocation>
    <subcellularLocation>
        <location evidence="3">Lipid droplet</location>
    </subcellularLocation>
    <subcellularLocation>
        <location evidence="1">Mitochondrion membrane</location>
        <topology evidence="1">Peripheral membrane protein</topology>
        <orientation evidence="1">Cytoplasmic side</orientation>
    </subcellularLocation>
</comment>
<evidence type="ECO:0000256" key="12">
    <source>
        <dbReference type="ARBA" id="ARBA00067490"/>
    </source>
</evidence>
<dbReference type="FunFam" id="3.30.530.20:FF:000009">
    <property type="entry name" value="StAR related lipid transfer domain containing 13"/>
    <property type="match status" value="1"/>
</dbReference>
<dbReference type="SUPFAM" id="SSF55961">
    <property type="entry name" value="Bet v1-like"/>
    <property type="match status" value="1"/>
</dbReference>
<dbReference type="Gene3D" id="3.30.530.20">
    <property type="match status" value="1"/>
</dbReference>
<feature type="domain" description="START" evidence="16">
    <location>
        <begin position="900"/>
        <end position="1100"/>
    </location>
</feature>
<keyword evidence="10" id="KW-0472">Membrane</keyword>
<gene>
    <name evidence="17" type="primary">LOC101935180</name>
</gene>
<dbReference type="GO" id="GO:0035023">
    <property type="term" value="P:regulation of Rho protein signal transduction"/>
    <property type="evidence" value="ECO:0007669"/>
    <property type="project" value="TreeGrafter"/>
</dbReference>
<comment type="subunit">
    <text evidence="11">Homodimer. Interacts with TAX1BP1.</text>
</comment>
<evidence type="ECO:0000256" key="3">
    <source>
        <dbReference type="ARBA" id="ARBA00004502"/>
    </source>
</evidence>
<dbReference type="SUPFAM" id="SSF47769">
    <property type="entry name" value="SAM/Pointed domain"/>
    <property type="match status" value="1"/>
</dbReference>
<feature type="domain" description="Rho-GAP" evidence="15">
    <location>
        <begin position="652"/>
        <end position="859"/>
    </location>
</feature>
<evidence type="ECO:0000256" key="5">
    <source>
        <dbReference type="ARBA" id="ARBA00022490"/>
    </source>
</evidence>
<evidence type="ECO:0000256" key="1">
    <source>
        <dbReference type="ARBA" id="ARBA00004346"/>
    </source>
</evidence>
<dbReference type="Ensembl" id="ENSCPBT00000017397.1">
    <property type="protein sequence ID" value="ENSCPBP00000014654.1"/>
    <property type="gene ID" value="ENSCPBG00000010886.1"/>
</dbReference>
<evidence type="ECO:0000256" key="4">
    <source>
        <dbReference type="ARBA" id="ARBA00022468"/>
    </source>
</evidence>
<dbReference type="InterPro" id="IPR013761">
    <property type="entry name" value="SAM/pointed_sf"/>
</dbReference>
<dbReference type="CDD" id="cd08869">
    <property type="entry name" value="START_RhoGAP"/>
    <property type="match status" value="1"/>
</dbReference>
<dbReference type="Pfam" id="PF01852">
    <property type="entry name" value="START"/>
    <property type="match status" value="1"/>
</dbReference>
<feature type="region of interest" description="Disordered" evidence="14">
    <location>
        <begin position="815"/>
        <end position="835"/>
    </location>
</feature>
<dbReference type="InterPro" id="IPR000198">
    <property type="entry name" value="RhoGAP_dom"/>
</dbReference>
<dbReference type="PROSITE" id="PS50848">
    <property type="entry name" value="START"/>
    <property type="match status" value="1"/>
</dbReference>
<dbReference type="CDD" id="cd09538">
    <property type="entry name" value="SAM_DLC1_2-like"/>
    <property type="match status" value="1"/>
</dbReference>
<dbReference type="PANTHER" id="PTHR12659:SF4">
    <property type="entry name" value="RHO-GAP DOMAIN-CONTAINING PROTEIN"/>
    <property type="match status" value="1"/>
</dbReference>
<keyword evidence="18" id="KW-1185">Reference proteome</keyword>
<protein>
    <recommendedName>
        <fullName evidence="12">StAR-related lipid transfer protein 13</fullName>
    </recommendedName>
    <alternativeName>
        <fullName evidence="13">START domain-containing protein 13</fullName>
    </alternativeName>
</protein>
<dbReference type="KEGG" id="cpic:101935180"/>
<dbReference type="FunFam" id="1.10.555.10:FF:000007">
    <property type="entry name" value="rho GTPase-activating protein 7 isoform X2"/>
    <property type="match status" value="1"/>
</dbReference>
<evidence type="ECO:0000256" key="7">
    <source>
        <dbReference type="ARBA" id="ARBA00022677"/>
    </source>
</evidence>
<dbReference type="Gene3D" id="1.10.555.10">
    <property type="entry name" value="Rho GTPase activation protein"/>
    <property type="match status" value="1"/>
</dbReference>
<evidence type="ECO:0000256" key="11">
    <source>
        <dbReference type="ARBA" id="ARBA00065039"/>
    </source>
</evidence>
<dbReference type="GO" id="GO:0005096">
    <property type="term" value="F:GTPase activator activity"/>
    <property type="evidence" value="ECO:0007669"/>
    <property type="project" value="UniProtKB-KW"/>
</dbReference>
<feature type="compositionally biased region" description="Polar residues" evidence="14">
    <location>
        <begin position="160"/>
        <end position="172"/>
    </location>
</feature>
<reference evidence="17" key="1">
    <citation type="submission" date="2025-05" db="UniProtKB">
        <authorList>
            <consortium name="Ensembl"/>
        </authorList>
    </citation>
    <scope>IDENTIFICATION</scope>
</reference>
<keyword evidence="7" id="KW-0551">Lipid droplet</keyword>
<evidence type="ECO:0000259" key="15">
    <source>
        <dbReference type="PROSITE" id="PS50238"/>
    </source>
</evidence>
<evidence type="ECO:0000256" key="6">
    <source>
        <dbReference type="ARBA" id="ARBA00022553"/>
    </source>
</evidence>
<dbReference type="PANTHER" id="PTHR12659">
    <property type="entry name" value="RHO-TYPE GTPASE ACTIVATING PROTEIN"/>
    <property type="match status" value="1"/>
</dbReference>
<dbReference type="OrthoDB" id="10003330at2759"/>
<organism evidence="17 18">
    <name type="scientific">Chrysemys picta bellii</name>
    <name type="common">Western painted turtle</name>
    <name type="synonym">Emys bellii</name>
    <dbReference type="NCBI Taxonomy" id="8478"/>
    <lineage>
        <taxon>Eukaryota</taxon>
        <taxon>Metazoa</taxon>
        <taxon>Chordata</taxon>
        <taxon>Craniata</taxon>
        <taxon>Vertebrata</taxon>
        <taxon>Euteleostomi</taxon>
        <taxon>Archelosauria</taxon>
        <taxon>Testudinata</taxon>
        <taxon>Testudines</taxon>
        <taxon>Cryptodira</taxon>
        <taxon>Durocryptodira</taxon>
        <taxon>Testudinoidea</taxon>
        <taxon>Emydidae</taxon>
        <taxon>Chrysemys</taxon>
    </lineage>
</organism>
<feature type="region of interest" description="Disordered" evidence="14">
    <location>
        <begin position="205"/>
        <end position="226"/>
    </location>
</feature>
<dbReference type="InterPro" id="IPR008936">
    <property type="entry name" value="Rho_GTPase_activation_prot"/>
</dbReference>
<dbReference type="FunFam" id="1.10.287.2070:FF:000001">
    <property type="entry name" value="StAR-related lipid transfer domain-containing 13"/>
    <property type="match status" value="1"/>
</dbReference>
<keyword evidence="5" id="KW-0963">Cytoplasm</keyword>
<dbReference type="GeneTree" id="ENSGT00950000183061"/>
<dbReference type="GO" id="GO:0031966">
    <property type="term" value="C:mitochondrial membrane"/>
    <property type="evidence" value="ECO:0007669"/>
    <property type="project" value="UniProtKB-SubCell"/>
</dbReference>
<dbReference type="Pfam" id="PF07647">
    <property type="entry name" value="SAM_2"/>
    <property type="match status" value="1"/>
</dbReference>
<feature type="compositionally biased region" description="Low complexity" evidence="14">
    <location>
        <begin position="205"/>
        <end position="218"/>
    </location>
</feature>
<dbReference type="Pfam" id="PF00620">
    <property type="entry name" value="RhoGAP"/>
    <property type="match status" value="1"/>
</dbReference>
<evidence type="ECO:0000313" key="18">
    <source>
        <dbReference type="Proteomes" id="UP000694380"/>
    </source>
</evidence>
<sequence length="1100" mass="125074">MAYPEKSRLRRSFSEHIKDSTNKAWDVFWKSAREKRLSEIEAKEACDWLRAAGFPQYAQLFEDMQFPIDIKTVRKDHEFLDRDAIDSLYRRLNTLNKCAALKVEISRQRKRSDESEDDEPCAISNKWAYERCSQRWSRLESIEGFPEKESSASVPDSPRLKSTGSEEISFSDQGEKHDVSSIHSTSSGDSDIISFPKTFEDVETSTSSSRCSSSKLASPDSTFSCSPSPSEFLNIISEEKLLDKPPQKKGKSFLKKMEKLRIRSSSVKRAAQSKAKPTIGEPVLLEGLDEEKLKNLNSVDICDLSDCQMKKNSSYSPHTCSSSSQSETSSTVSTPSPVIKVRSYAKRGGMYAEDSDSSKLSLWNDVSEQNLKNEINLHANQMFHVPQGHKPGTFPKALTNSFLSPTDNTSVNWRTGSFHGCRRNRIRTSSKESETPLSPLSFIDNRMSIYDNVPSIPVHLNKMETPEVSDDDVFSELDNVMEHVNGLRKLVNQWTEKFSDDGDSDFANDSTSPCPSSPKEIHLEIKKHSEEKLADLPAADGKQNCKHGNDLDSPELAYITDSEMGSSFSHSNRHERRHWSAEETVNLESLSVQIDNQSAAHLNRIQKLALLKLTALMDKYSPSSKQGWNWTVPKFIRKIKAPDYKDKNVFGVPLLLNVQRTSHPLPKSIIQAMEYLRSHFLDQVGLFRKSGVKSRILSLREMNENDPNNVMYEGQSAFDVADMVKQYFRDLPEPIFTSKLCESFLHIYQYLPKDQQFHAVQAAILLLPDENREALKILLFFLRDVVAFVEENQMTPTNIAVCLAPSLFHLNTLRRESSSSSRSSQRKYSLGKPDQRDLNENLAATQGLAHMIMECNRLFQMPDYCLDQCCDDLCEQNGLSEKASNQTASMRHSMLVSLENSMQDLLRDAKEKFKSWVTASNLERVELANKKVEDNYHVRLWKASTEISAAPKVILQRILTEQHLWDPSLQQAKILETWDDETDVYHYTTESMSPLLPRDYVVLRTWRTDPQSGTCILAATSVDSEGATLHGILAHVLLCQYLIEPVGSQKSKVTHVCRTDTRGRTTEWYNRVFGHMCAAELMRIKDSFKPLRNDTKEMKI</sequence>
<dbReference type="SMART" id="SM00234">
    <property type="entry name" value="START"/>
    <property type="match status" value="1"/>
</dbReference>
<dbReference type="GO" id="GO:0007165">
    <property type="term" value="P:signal transduction"/>
    <property type="evidence" value="ECO:0007669"/>
    <property type="project" value="InterPro"/>
</dbReference>